<comment type="caution">
    <text evidence="1">The sequence shown here is derived from an EMBL/GenBank/DDBJ whole genome shotgun (WGS) entry which is preliminary data.</text>
</comment>
<organism evidence="1 2">
    <name type="scientific">Characodon lateralis</name>
    <dbReference type="NCBI Taxonomy" id="208331"/>
    <lineage>
        <taxon>Eukaryota</taxon>
        <taxon>Metazoa</taxon>
        <taxon>Chordata</taxon>
        <taxon>Craniata</taxon>
        <taxon>Vertebrata</taxon>
        <taxon>Euteleostomi</taxon>
        <taxon>Actinopterygii</taxon>
        <taxon>Neopterygii</taxon>
        <taxon>Teleostei</taxon>
        <taxon>Neoteleostei</taxon>
        <taxon>Acanthomorphata</taxon>
        <taxon>Ovalentaria</taxon>
        <taxon>Atherinomorphae</taxon>
        <taxon>Cyprinodontiformes</taxon>
        <taxon>Goodeidae</taxon>
        <taxon>Characodon</taxon>
    </lineage>
</organism>
<dbReference type="EMBL" id="JAHUTJ010011018">
    <property type="protein sequence ID" value="MED6268699.1"/>
    <property type="molecule type" value="Genomic_DNA"/>
</dbReference>
<dbReference type="Proteomes" id="UP001352852">
    <property type="component" value="Unassembled WGS sequence"/>
</dbReference>
<proteinExistence type="predicted"/>
<gene>
    <name evidence="1" type="ORF">CHARACLAT_024968</name>
</gene>
<name>A0ABU7D160_9TELE</name>
<reference evidence="1 2" key="1">
    <citation type="submission" date="2021-06" db="EMBL/GenBank/DDBJ databases">
        <authorList>
            <person name="Palmer J.M."/>
        </authorList>
    </citation>
    <scope>NUCLEOTIDE SEQUENCE [LARGE SCALE GENOMIC DNA]</scope>
    <source>
        <strain evidence="1 2">CL_MEX2019</strain>
        <tissue evidence="1">Muscle</tissue>
    </source>
</reference>
<protein>
    <submittedName>
        <fullName evidence="1">Uncharacterized protein</fullName>
    </submittedName>
</protein>
<evidence type="ECO:0000313" key="2">
    <source>
        <dbReference type="Proteomes" id="UP001352852"/>
    </source>
</evidence>
<evidence type="ECO:0000313" key="1">
    <source>
        <dbReference type="EMBL" id="MED6268699.1"/>
    </source>
</evidence>
<sequence>MHFPGLDIYSTKQWSMEKYISSLFRSLKVVSIIQVHCHLQSIHPSICLSFSHLPLPKSICPPSVIYTSFYPSGPRRKPSKQCSSTLSARLQGVLKPKVKFCLFCNFWVLK</sequence>
<accession>A0ABU7D160</accession>
<keyword evidence="2" id="KW-1185">Reference proteome</keyword>